<evidence type="ECO:0008006" key="3">
    <source>
        <dbReference type="Google" id="ProtNLM"/>
    </source>
</evidence>
<accession>W2YBB1</accession>
<evidence type="ECO:0000313" key="2">
    <source>
        <dbReference type="Proteomes" id="UP000018948"/>
    </source>
</evidence>
<dbReference type="EMBL" id="ANIY01004023">
    <property type="protein sequence ID" value="ETP31918.1"/>
    <property type="molecule type" value="Genomic_DNA"/>
</dbReference>
<comment type="caution">
    <text evidence="1">The sequence shown here is derived from an EMBL/GenBank/DDBJ whole genome shotgun (WGS) entry which is preliminary data.</text>
</comment>
<name>W2YBB1_PHYNI</name>
<dbReference type="OrthoDB" id="124416at2759"/>
<dbReference type="AlphaFoldDB" id="W2YBB1"/>
<feature type="non-terminal residue" evidence="1">
    <location>
        <position position="1"/>
    </location>
</feature>
<evidence type="ECO:0000313" key="1">
    <source>
        <dbReference type="EMBL" id="ETP31918.1"/>
    </source>
</evidence>
<feature type="non-terminal residue" evidence="1">
    <location>
        <position position="54"/>
    </location>
</feature>
<sequence length="54" mass="6335">WVYDKINSGGLVKKNVYDVDQLQAMKWCEEIWEEMQKTATIKNCFQHTGILFPG</sequence>
<proteinExistence type="predicted"/>
<organism evidence="1 2">
    <name type="scientific">Phytophthora nicotianae P10297</name>
    <dbReference type="NCBI Taxonomy" id="1317064"/>
    <lineage>
        <taxon>Eukaryota</taxon>
        <taxon>Sar</taxon>
        <taxon>Stramenopiles</taxon>
        <taxon>Oomycota</taxon>
        <taxon>Peronosporomycetes</taxon>
        <taxon>Peronosporales</taxon>
        <taxon>Peronosporaceae</taxon>
        <taxon>Phytophthora</taxon>
    </lineage>
</organism>
<reference evidence="1 2" key="1">
    <citation type="submission" date="2013-11" db="EMBL/GenBank/DDBJ databases">
        <title>The Genome Sequence of Phytophthora parasitica P10297.</title>
        <authorList>
            <consortium name="The Broad Institute Genomics Platform"/>
            <person name="Russ C."/>
            <person name="Tyler B."/>
            <person name="Panabieres F."/>
            <person name="Shan W."/>
            <person name="Tripathy S."/>
            <person name="Grunwald N."/>
            <person name="Machado M."/>
            <person name="Johnson C.S."/>
            <person name="Walker B."/>
            <person name="Young S.K."/>
            <person name="Zeng Q."/>
            <person name="Gargeya S."/>
            <person name="Fitzgerald M."/>
            <person name="Haas B."/>
            <person name="Abouelleil A."/>
            <person name="Allen A.W."/>
            <person name="Alvarado L."/>
            <person name="Arachchi H.M."/>
            <person name="Berlin A.M."/>
            <person name="Chapman S.B."/>
            <person name="Gainer-Dewar J."/>
            <person name="Goldberg J."/>
            <person name="Griggs A."/>
            <person name="Gujja S."/>
            <person name="Hansen M."/>
            <person name="Howarth C."/>
            <person name="Imamovic A."/>
            <person name="Ireland A."/>
            <person name="Larimer J."/>
            <person name="McCowan C."/>
            <person name="Murphy C."/>
            <person name="Pearson M."/>
            <person name="Poon T.W."/>
            <person name="Priest M."/>
            <person name="Roberts A."/>
            <person name="Saif S."/>
            <person name="Shea T."/>
            <person name="Sisk P."/>
            <person name="Sykes S."/>
            <person name="Wortman J."/>
            <person name="Nusbaum C."/>
            <person name="Birren B."/>
        </authorList>
    </citation>
    <scope>NUCLEOTIDE SEQUENCE [LARGE SCALE GENOMIC DNA]</scope>
    <source>
        <strain evidence="1 2">P10297</strain>
    </source>
</reference>
<dbReference type="Proteomes" id="UP000018948">
    <property type="component" value="Unassembled WGS sequence"/>
</dbReference>
<protein>
    <recommendedName>
        <fullName evidence="3">DDE-1 domain-containing protein</fullName>
    </recommendedName>
</protein>
<gene>
    <name evidence="1" type="ORF">F442_19271</name>
</gene>